<proteinExistence type="inferred from homology"/>
<feature type="compositionally biased region" description="Low complexity" evidence="4">
    <location>
        <begin position="404"/>
        <end position="437"/>
    </location>
</feature>
<keyword evidence="2 3" id="KW-0072">Autophagy</keyword>
<comment type="caution">
    <text evidence="6">The sequence shown here is derived from an EMBL/GenBank/DDBJ whole genome shotgun (WGS) entry which is preliminary data.</text>
</comment>
<feature type="compositionally biased region" description="Low complexity" evidence="4">
    <location>
        <begin position="1"/>
        <end position="15"/>
    </location>
</feature>
<dbReference type="GO" id="GO:1990316">
    <property type="term" value="C:Atg1/ULK1 kinase complex"/>
    <property type="evidence" value="ECO:0007669"/>
    <property type="project" value="InterPro"/>
</dbReference>
<keyword evidence="7" id="KW-1185">Reference proteome</keyword>
<evidence type="ECO:0000256" key="2">
    <source>
        <dbReference type="ARBA" id="ARBA00023006"/>
    </source>
</evidence>
<dbReference type="GO" id="GO:0000407">
    <property type="term" value="C:phagophore assembly site"/>
    <property type="evidence" value="ECO:0007669"/>
    <property type="project" value="TreeGrafter"/>
</dbReference>
<organism evidence="6 7">
    <name type="scientific">Lobosporangium transversale</name>
    <dbReference type="NCBI Taxonomy" id="64571"/>
    <lineage>
        <taxon>Eukaryota</taxon>
        <taxon>Fungi</taxon>
        <taxon>Fungi incertae sedis</taxon>
        <taxon>Mucoromycota</taxon>
        <taxon>Mortierellomycotina</taxon>
        <taxon>Mortierellomycetes</taxon>
        <taxon>Mortierellales</taxon>
        <taxon>Mortierellaceae</taxon>
        <taxon>Lobosporangium</taxon>
    </lineage>
</organism>
<evidence type="ECO:0000256" key="4">
    <source>
        <dbReference type="SAM" id="MobiDB-lite"/>
    </source>
</evidence>
<dbReference type="InterPro" id="IPR036570">
    <property type="entry name" value="HORMA_dom_sf"/>
</dbReference>
<dbReference type="PANTHER" id="PTHR13430:SF4">
    <property type="entry name" value="AUTOPHAGY-RELATED PROTEIN 13"/>
    <property type="match status" value="1"/>
</dbReference>
<evidence type="ECO:0000256" key="3">
    <source>
        <dbReference type="RuleBase" id="RU361214"/>
    </source>
</evidence>
<dbReference type="InParanoid" id="A0A1Y2GRD3"/>
<dbReference type="InterPro" id="IPR018731">
    <property type="entry name" value="Atg13_N"/>
</dbReference>
<dbReference type="Pfam" id="PF10033">
    <property type="entry name" value="ATG13"/>
    <property type="match status" value="1"/>
</dbReference>
<sequence length="491" mass="55063">MNRHTSISSYYQSSSKPNSLVPFSSDTSSSPSNLLQSQRQPSQQPPHHPAPMQQPPPPPRNQKTDQILQYFYVKVIQIVVLARVTHPDYYTGSNTPRKGSLRGTPLVKKTSKWFNLELEDLDIYKEDAKFWRTIAITESPPAMLVELLLDTSELSSNQMLVLVDENNRKNRVDIAGSSTASTPLGQTRMRRNIILESWSLSLSNTPPEPVPEPPVVYKKSIIFFRSLFAYMRLLPAYQLYRRLRKQNHPLKIGFRVSRGHSPEESIFRDSEIGIEVPLIEGETRPKLAEYRFGQVETSIGAFSLKVTYRCNCEFNVDESEAVLSSRFIDMDENYFTPTVATHSQEPPRLMRQPSLDNPQRRALSSVPLVQRPTSELYSSGTYSDNAVPNFRPRRNSAQSLQMRSGENSSSQSSVSSLGTRMSRRGSSGASGGLIASMDPQNPTGTPPFSLTHGGHALVAKHYVDPIAESPPFKMGVKYNSSKTFWSVSVCS</sequence>
<dbReference type="AlphaFoldDB" id="A0A1Y2GRD3"/>
<protein>
    <recommendedName>
        <fullName evidence="3">Autophagy-related protein 13</fullName>
    </recommendedName>
</protein>
<dbReference type="PANTHER" id="PTHR13430">
    <property type="match status" value="1"/>
</dbReference>
<dbReference type="STRING" id="64571.A0A1Y2GRD3"/>
<dbReference type="InterPro" id="IPR040182">
    <property type="entry name" value="ATG13"/>
</dbReference>
<dbReference type="EMBL" id="MCFF01000013">
    <property type="protein sequence ID" value="ORZ20095.1"/>
    <property type="molecule type" value="Genomic_DNA"/>
</dbReference>
<reference evidence="6 7" key="1">
    <citation type="submission" date="2016-07" db="EMBL/GenBank/DDBJ databases">
        <title>Pervasive Adenine N6-methylation of Active Genes in Fungi.</title>
        <authorList>
            <consortium name="DOE Joint Genome Institute"/>
            <person name="Mondo S.J."/>
            <person name="Dannebaum R.O."/>
            <person name="Kuo R.C."/>
            <person name="Labutti K."/>
            <person name="Haridas S."/>
            <person name="Kuo A."/>
            <person name="Salamov A."/>
            <person name="Ahrendt S.R."/>
            <person name="Lipzen A."/>
            <person name="Sullivan W."/>
            <person name="Andreopoulos W.B."/>
            <person name="Clum A."/>
            <person name="Lindquist E."/>
            <person name="Daum C."/>
            <person name="Ramamoorthy G.K."/>
            <person name="Gryganskyi A."/>
            <person name="Culley D."/>
            <person name="Magnuson J.K."/>
            <person name="James T.Y."/>
            <person name="O'Malley M.A."/>
            <person name="Stajich J.E."/>
            <person name="Spatafora J.W."/>
            <person name="Visel A."/>
            <person name="Grigoriev I.V."/>
        </authorList>
    </citation>
    <scope>NUCLEOTIDE SEQUENCE [LARGE SCALE GENOMIC DNA]</scope>
    <source>
        <strain evidence="6 7">NRRL 3116</strain>
    </source>
</reference>
<comment type="similarity">
    <text evidence="1 3">Belongs to the ATG13 family. Fungi subfamily.</text>
</comment>
<dbReference type="GeneID" id="33565613"/>
<evidence type="ECO:0000313" key="6">
    <source>
        <dbReference type="EMBL" id="ORZ20095.1"/>
    </source>
</evidence>
<name>A0A1Y2GRD3_9FUNG</name>
<dbReference type="GO" id="GO:0034727">
    <property type="term" value="P:piecemeal microautophagy of the nucleus"/>
    <property type="evidence" value="ECO:0007669"/>
    <property type="project" value="TreeGrafter"/>
</dbReference>
<evidence type="ECO:0000256" key="1">
    <source>
        <dbReference type="ARBA" id="ARBA00005246"/>
    </source>
</evidence>
<feature type="region of interest" description="Disordered" evidence="4">
    <location>
        <begin position="338"/>
        <end position="445"/>
    </location>
</feature>
<feature type="domain" description="Autophagy-related protein 13 N-terminal" evidence="5">
    <location>
        <begin position="69"/>
        <end position="314"/>
    </location>
</feature>
<dbReference type="Proteomes" id="UP000193648">
    <property type="component" value="Unassembled WGS sequence"/>
</dbReference>
<dbReference type="GO" id="GO:0005829">
    <property type="term" value="C:cytosol"/>
    <property type="evidence" value="ECO:0007669"/>
    <property type="project" value="TreeGrafter"/>
</dbReference>
<evidence type="ECO:0000259" key="5">
    <source>
        <dbReference type="Pfam" id="PF10033"/>
    </source>
</evidence>
<dbReference type="OrthoDB" id="70161at2759"/>
<dbReference type="GO" id="GO:0034497">
    <property type="term" value="P:protein localization to phagophore assembly site"/>
    <property type="evidence" value="ECO:0007669"/>
    <property type="project" value="TreeGrafter"/>
</dbReference>
<dbReference type="RefSeq" id="XP_021882635.1">
    <property type="nucleotide sequence ID" value="XM_022023769.1"/>
</dbReference>
<feature type="compositionally biased region" description="Low complexity" evidence="4">
    <location>
        <begin position="22"/>
        <end position="42"/>
    </location>
</feature>
<accession>A0A1Y2GRD3</accession>
<feature type="compositionally biased region" description="Pro residues" evidence="4">
    <location>
        <begin position="43"/>
        <end position="60"/>
    </location>
</feature>
<feature type="region of interest" description="Disordered" evidence="4">
    <location>
        <begin position="1"/>
        <end position="63"/>
    </location>
</feature>
<dbReference type="Gene3D" id="3.30.900.10">
    <property type="entry name" value="HORMA domain"/>
    <property type="match status" value="1"/>
</dbReference>
<gene>
    <name evidence="6" type="ORF">BCR41DRAFT_351249</name>
</gene>
<evidence type="ECO:0000313" key="7">
    <source>
        <dbReference type="Proteomes" id="UP000193648"/>
    </source>
</evidence>
<dbReference type="GO" id="GO:0000423">
    <property type="term" value="P:mitophagy"/>
    <property type="evidence" value="ECO:0007669"/>
    <property type="project" value="TreeGrafter"/>
</dbReference>
<feature type="compositionally biased region" description="Polar residues" evidence="4">
    <location>
        <begin position="371"/>
        <end position="386"/>
    </location>
</feature>